<evidence type="ECO:0000313" key="15">
    <source>
        <dbReference type="EMBL" id="MCS3678493.1"/>
    </source>
</evidence>
<keyword evidence="9" id="KW-0406">Ion transport</keyword>
<keyword evidence="6" id="KW-0769">Symport</keyword>
<keyword evidence="7 14" id="KW-1133">Transmembrane helix</keyword>
<feature type="transmembrane region" description="Helical" evidence="14">
    <location>
        <begin position="409"/>
        <end position="431"/>
    </location>
</feature>
<accession>A0A9X3A7D2</accession>
<feature type="transmembrane region" description="Helical" evidence="14">
    <location>
        <begin position="187"/>
        <end position="206"/>
    </location>
</feature>
<dbReference type="OMA" id="IGMITWM"/>
<evidence type="ECO:0000256" key="9">
    <source>
        <dbReference type="ARBA" id="ARBA00023065"/>
    </source>
</evidence>
<evidence type="ECO:0000256" key="10">
    <source>
        <dbReference type="ARBA" id="ARBA00023136"/>
    </source>
</evidence>
<feature type="transmembrane region" description="Helical" evidence="14">
    <location>
        <begin position="6"/>
        <end position="29"/>
    </location>
</feature>
<dbReference type="Proteomes" id="UP001155010">
    <property type="component" value="Unassembled WGS sequence"/>
</dbReference>
<dbReference type="Proteomes" id="UP001155110">
    <property type="component" value="Unassembled WGS sequence"/>
</dbReference>
<sequence length="542" mass="59697">MSELAIYWVFAGAFLASMVAIGAYQFIGLRTVDDRGERAFDFWIGEGTVPGWWTAASLAAGWLLLGWMTWQMYLWYAYGLGAIWIFTIPWLLCTVGLLFVPKLFRRFPGVSIPEILRFRFNRMTQTLLGPVQSFAYLTWLAAEIYVLSAVLSKPLEVGIVTMAIIVSITFGIYVTMGGFRSVLRTDLIQFVCAAIMLVALSVFGIMEAAALSGGFGQIVAQINETPPVYADHFWDWDSPGYSYMFASLLIYTPGFITLQGAWQRVMATSTETEAQKGMWWNVTFNVIIVVLMPTLIAVAALVVFPPVGGEIPSEVGSFGYFIFSSMITELFSNPIVAGALIVALMGMALSSVDTYVNVCAMNLTKDVLEPLVFERYDVSGQARLNTGRAVTAGFIGISLLWAFEFPGLFDMYFLSSALISATTAVATFSAFSKKPTTLSAYLAIIFGTVGIFLFFFLGKYEMLGWLPTWLTNSGLAYGVIGLALSIIGIFVGIAFGTPPSDRVLARYDGSYYSGRREMYELNQQLKQEEKEEREEAAAAPSA</sequence>
<evidence type="ECO:0000256" key="5">
    <source>
        <dbReference type="ARBA" id="ARBA00022692"/>
    </source>
</evidence>
<dbReference type="EMBL" id="JANTZM010000003">
    <property type="protein sequence ID" value="MCS4156835.1"/>
    <property type="molecule type" value="Genomic_DNA"/>
</dbReference>
<dbReference type="EMBL" id="JANUAU010000007">
    <property type="protein sequence ID" value="MCS3678493.1"/>
    <property type="molecule type" value="Genomic_DNA"/>
</dbReference>
<evidence type="ECO:0000256" key="12">
    <source>
        <dbReference type="ARBA" id="ARBA00033708"/>
    </source>
</evidence>
<feature type="transmembrane region" description="Helical" evidence="14">
    <location>
        <begin position="241"/>
        <end position="262"/>
    </location>
</feature>
<dbReference type="Gene3D" id="1.20.1730.10">
    <property type="entry name" value="Sodium/glucose cotransporter"/>
    <property type="match status" value="1"/>
</dbReference>
<evidence type="ECO:0000313" key="20">
    <source>
        <dbReference type="Proteomes" id="UP001155144"/>
    </source>
</evidence>
<comment type="caution">
    <text evidence="18">The sequence shown here is derived from an EMBL/GenBank/DDBJ whole genome shotgun (WGS) entry which is preliminary data.</text>
</comment>
<feature type="transmembrane region" description="Helical" evidence="14">
    <location>
        <begin position="477"/>
        <end position="496"/>
    </location>
</feature>
<reference evidence="18" key="1">
    <citation type="submission" date="2022-08" db="EMBL/GenBank/DDBJ databases">
        <title>Genomic Encyclopedia of Type Strains, Phase V (KMG-V): Genome sequencing to study the core and pangenomes of soil and plant-associated prokaryotes.</title>
        <authorList>
            <person name="Whitman W."/>
        </authorList>
    </citation>
    <scope>NUCLEOTIDE SEQUENCE</scope>
    <source>
        <strain evidence="15">0</strain>
        <strain evidence="17">SP2017</strain>
        <strain evidence="19">SP3002</strain>
        <strain evidence="18">SP3026</strain>
        <strain evidence="16">SP3049</strain>
    </source>
</reference>
<feature type="transmembrane region" description="Helical" evidence="14">
    <location>
        <begin position="50"/>
        <end position="70"/>
    </location>
</feature>
<dbReference type="EMBL" id="JANUBL010000001">
    <property type="protein sequence ID" value="MCS4120492.1"/>
    <property type="molecule type" value="Genomic_DNA"/>
</dbReference>
<feature type="transmembrane region" description="Helical" evidence="14">
    <location>
        <begin position="318"/>
        <end position="344"/>
    </location>
</feature>
<dbReference type="AlphaFoldDB" id="A0A9X3A7D2"/>
<dbReference type="Proteomes" id="UP001155144">
    <property type="component" value="Unassembled WGS sequence"/>
</dbReference>
<dbReference type="Pfam" id="PF00474">
    <property type="entry name" value="SSF"/>
    <property type="match status" value="1"/>
</dbReference>
<feature type="transmembrane region" description="Helical" evidence="14">
    <location>
        <begin position="157"/>
        <end position="175"/>
    </location>
</feature>
<evidence type="ECO:0000256" key="1">
    <source>
        <dbReference type="ARBA" id="ARBA00004651"/>
    </source>
</evidence>
<dbReference type="RefSeq" id="WP_011405483.1">
    <property type="nucleotide sequence ID" value="NZ_CALTRV010000004.1"/>
</dbReference>
<evidence type="ECO:0000256" key="2">
    <source>
        <dbReference type="ARBA" id="ARBA00006434"/>
    </source>
</evidence>
<keyword evidence="11" id="KW-0739">Sodium transport</keyword>
<dbReference type="PANTHER" id="PTHR48086">
    <property type="entry name" value="SODIUM/PROLINE SYMPORTER-RELATED"/>
    <property type="match status" value="1"/>
</dbReference>
<dbReference type="InterPro" id="IPR038377">
    <property type="entry name" value="Na/Glc_symporter_sf"/>
</dbReference>
<feature type="transmembrane region" description="Helical" evidence="14">
    <location>
        <begin position="127"/>
        <end position="151"/>
    </location>
</feature>
<evidence type="ECO:0000256" key="6">
    <source>
        <dbReference type="ARBA" id="ARBA00022847"/>
    </source>
</evidence>
<dbReference type="Proteomes" id="UP001155057">
    <property type="component" value="Unassembled WGS sequence"/>
</dbReference>
<dbReference type="PROSITE" id="PS50283">
    <property type="entry name" value="NA_SOLUT_SYMP_3"/>
    <property type="match status" value="1"/>
</dbReference>
<name>A0A9X3A7D2_9BACT</name>
<feature type="transmembrane region" description="Helical" evidence="14">
    <location>
        <begin position="385"/>
        <end position="403"/>
    </location>
</feature>
<evidence type="ECO:0000313" key="17">
    <source>
        <dbReference type="EMBL" id="MCS3950410.1"/>
    </source>
</evidence>
<keyword evidence="10 14" id="KW-0472">Membrane</keyword>
<protein>
    <submittedName>
        <fullName evidence="18">Na+/proline symporter</fullName>
    </submittedName>
</protein>
<dbReference type="PANTHER" id="PTHR48086:SF3">
    <property type="entry name" value="SODIUM_PROLINE SYMPORTER"/>
    <property type="match status" value="1"/>
</dbReference>
<dbReference type="CDD" id="cd10322">
    <property type="entry name" value="SLC5sbd"/>
    <property type="match status" value="1"/>
</dbReference>
<keyword evidence="8" id="KW-0915">Sodium</keyword>
<dbReference type="GO" id="GO:0015293">
    <property type="term" value="F:symporter activity"/>
    <property type="evidence" value="ECO:0007669"/>
    <property type="project" value="UniProtKB-KW"/>
</dbReference>
<keyword evidence="5 14" id="KW-0812">Transmembrane</keyword>
<feature type="transmembrane region" description="Helical" evidence="14">
    <location>
        <begin position="76"/>
        <end position="100"/>
    </location>
</feature>
<dbReference type="GO" id="GO:0005886">
    <property type="term" value="C:plasma membrane"/>
    <property type="evidence" value="ECO:0007669"/>
    <property type="project" value="UniProtKB-SubCell"/>
</dbReference>
<evidence type="ECO:0000256" key="7">
    <source>
        <dbReference type="ARBA" id="ARBA00022989"/>
    </source>
</evidence>
<feature type="transmembrane region" description="Helical" evidence="14">
    <location>
        <begin position="438"/>
        <end position="457"/>
    </location>
</feature>
<feature type="transmembrane region" description="Helical" evidence="14">
    <location>
        <begin position="282"/>
        <end position="306"/>
    </location>
</feature>
<comment type="subcellular location">
    <subcellularLocation>
        <location evidence="1">Cell membrane</location>
        <topology evidence="1">Multi-pass membrane protein</topology>
    </subcellularLocation>
</comment>
<dbReference type="Proteomes" id="UP001155027">
    <property type="component" value="Unassembled WGS sequence"/>
</dbReference>
<gene>
    <name evidence="18" type="ORF">GGP45_000810</name>
    <name evidence="16" type="ORF">GGP61_003570</name>
    <name evidence="15" type="ORF">GGP71_002424</name>
    <name evidence="17" type="ORF">GGP83_000336</name>
    <name evidence="19" type="ORF">GGP99_000777</name>
</gene>
<dbReference type="GO" id="GO:0006814">
    <property type="term" value="P:sodium ion transport"/>
    <property type="evidence" value="ECO:0007669"/>
    <property type="project" value="UniProtKB-KW"/>
</dbReference>
<evidence type="ECO:0000256" key="8">
    <source>
        <dbReference type="ARBA" id="ARBA00023053"/>
    </source>
</evidence>
<comment type="catalytic activity">
    <reaction evidence="12">
        <text>L-proline(in) + Na(+)(in) = L-proline(out) + Na(+)(out)</text>
        <dbReference type="Rhea" id="RHEA:28967"/>
        <dbReference type="ChEBI" id="CHEBI:29101"/>
        <dbReference type="ChEBI" id="CHEBI:60039"/>
    </reaction>
</comment>
<evidence type="ECO:0000313" key="19">
    <source>
        <dbReference type="EMBL" id="MCS4156835.1"/>
    </source>
</evidence>
<evidence type="ECO:0000256" key="13">
    <source>
        <dbReference type="RuleBase" id="RU362091"/>
    </source>
</evidence>
<keyword evidence="3" id="KW-0813">Transport</keyword>
<evidence type="ECO:0000313" key="16">
    <source>
        <dbReference type="EMBL" id="MCS3711935.1"/>
    </source>
</evidence>
<dbReference type="InterPro" id="IPR050277">
    <property type="entry name" value="Sodium:Solute_Symporter"/>
</dbReference>
<evidence type="ECO:0000256" key="3">
    <source>
        <dbReference type="ARBA" id="ARBA00022448"/>
    </source>
</evidence>
<keyword evidence="4" id="KW-1003">Cell membrane</keyword>
<evidence type="ECO:0000256" key="11">
    <source>
        <dbReference type="ARBA" id="ARBA00023201"/>
    </source>
</evidence>
<dbReference type="InterPro" id="IPR001734">
    <property type="entry name" value="Na/solute_symporter"/>
</dbReference>
<dbReference type="EMBL" id="JANUAE010000020">
    <property type="protein sequence ID" value="MCS3711935.1"/>
    <property type="molecule type" value="Genomic_DNA"/>
</dbReference>
<evidence type="ECO:0000313" key="18">
    <source>
        <dbReference type="EMBL" id="MCS4120492.1"/>
    </source>
</evidence>
<evidence type="ECO:0000256" key="4">
    <source>
        <dbReference type="ARBA" id="ARBA00022475"/>
    </source>
</evidence>
<dbReference type="EMBL" id="JANUBB010000001">
    <property type="protein sequence ID" value="MCS3950410.1"/>
    <property type="molecule type" value="Genomic_DNA"/>
</dbReference>
<proteinExistence type="inferred from homology"/>
<evidence type="ECO:0000256" key="14">
    <source>
        <dbReference type="SAM" id="Phobius"/>
    </source>
</evidence>
<comment type="similarity">
    <text evidence="2 13">Belongs to the sodium:solute symporter (SSF) (TC 2.A.21) family.</text>
</comment>
<organism evidence="18 20">
    <name type="scientific">Salinibacter ruber</name>
    <dbReference type="NCBI Taxonomy" id="146919"/>
    <lineage>
        <taxon>Bacteria</taxon>
        <taxon>Pseudomonadati</taxon>
        <taxon>Rhodothermota</taxon>
        <taxon>Rhodothermia</taxon>
        <taxon>Rhodothermales</taxon>
        <taxon>Salinibacteraceae</taxon>
        <taxon>Salinibacter</taxon>
    </lineage>
</organism>